<dbReference type="RefSeq" id="WP_245411757.1">
    <property type="nucleotide sequence ID" value="NZ_QJTF01000007.1"/>
</dbReference>
<dbReference type="InterPro" id="IPR014456">
    <property type="entry name" value="UCP010244_IM"/>
</dbReference>
<dbReference type="AlphaFoldDB" id="A0A318T7D6"/>
<organism evidence="1 2">
    <name type="scientific">Phyllobacterium leguminum</name>
    <dbReference type="NCBI Taxonomy" id="314237"/>
    <lineage>
        <taxon>Bacteria</taxon>
        <taxon>Pseudomonadati</taxon>
        <taxon>Pseudomonadota</taxon>
        <taxon>Alphaproteobacteria</taxon>
        <taxon>Hyphomicrobiales</taxon>
        <taxon>Phyllobacteriaceae</taxon>
        <taxon>Phyllobacterium</taxon>
    </lineage>
</organism>
<accession>A0A318T7D6</accession>
<reference evidence="1 2" key="1">
    <citation type="submission" date="2018-06" db="EMBL/GenBank/DDBJ databases">
        <title>Genomic Encyclopedia of Type Strains, Phase III (KMG-III): the genomes of soil and plant-associated and newly described type strains.</title>
        <authorList>
            <person name="Whitman W."/>
        </authorList>
    </citation>
    <scope>NUCLEOTIDE SEQUENCE [LARGE SCALE GENOMIC DNA]</scope>
    <source>
        <strain evidence="1 2">ORS 1419</strain>
    </source>
</reference>
<name>A0A318T7D6_9HYPH</name>
<gene>
    <name evidence="1" type="ORF">C7477_10719</name>
</gene>
<comment type="caution">
    <text evidence="1">The sequence shown here is derived from an EMBL/GenBank/DDBJ whole genome shotgun (WGS) entry which is preliminary data.</text>
</comment>
<dbReference type="EMBL" id="QJTF01000007">
    <property type="protein sequence ID" value="PYE88377.1"/>
    <property type="molecule type" value="Genomic_DNA"/>
</dbReference>
<protein>
    <submittedName>
        <fullName evidence="1">Putative membrane protein</fullName>
    </submittedName>
</protein>
<dbReference type="Proteomes" id="UP000247454">
    <property type="component" value="Unassembled WGS sequence"/>
</dbReference>
<sequence length="181" mass="19825">MIRRMTYALALGLLGAAIVHIIVLLLVPVYSERNIWAQVVAGGDAYRFHVLEPDKDGRGGFRDPLFQLAACRVDLADGPVHVTATGNVPFWSVSIHDRKGETLYSVNDRASTAEALDLVVANPVQMVHLKKDLPEEAAQSILVEENMGKGFVLIRAFTPDLSWGPSVRRFLSDAECASLPM</sequence>
<keyword evidence="2" id="KW-1185">Reference proteome</keyword>
<evidence type="ECO:0000313" key="1">
    <source>
        <dbReference type="EMBL" id="PYE88377.1"/>
    </source>
</evidence>
<proteinExistence type="predicted"/>
<dbReference type="PIRSF" id="PIRSF010244">
    <property type="entry name" value="UCP010244_imp"/>
    <property type="match status" value="1"/>
</dbReference>
<evidence type="ECO:0000313" key="2">
    <source>
        <dbReference type="Proteomes" id="UP000247454"/>
    </source>
</evidence>